<dbReference type="EMBL" id="JAHYIQ010000011">
    <property type="protein sequence ID" value="KAK1127989.1"/>
    <property type="molecule type" value="Genomic_DNA"/>
</dbReference>
<evidence type="ECO:0000256" key="1">
    <source>
        <dbReference type="SAM" id="MobiDB-lite"/>
    </source>
</evidence>
<dbReference type="Proteomes" id="UP001177670">
    <property type="component" value="Unassembled WGS sequence"/>
</dbReference>
<comment type="caution">
    <text evidence="2">The sequence shown here is derived from an EMBL/GenBank/DDBJ whole genome shotgun (WGS) entry which is preliminary data.</text>
</comment>
<sequence>MLSICLTFAPPCGSSYGSSLFEFQTDLSAEQPTDLAWGLAARFLKILLQTFQQPEPGTLSIASIISRGEPRRADIYDNSQPDDTAKLPVVP</sequence>
<gene>
    <name evidence="2" type="ORF">K0M31_003482</name>
</gene>
<evidence type="ECO:0000313" key="3">
    <source>
        <dbReference type="Proteomes" id="UP001177670"/>
    </source>
</evidence>
<accession>A0AA40KPJ2</accession>
<dbReference type="AlphaFoldDB" id="A0AA40KPJ2"/>
<protein>
    <submittedName>
        <fullName evidence="2">Uncharacterized protein</fullName>
    </submittedName>
</protein>
<proteinExistence type="predicted"/>
<keyword evidence="3" id="KW-1185">Reference proteome</keyword>
<reference evidence="2" key="1">
    <citation type="submission" date="2021-10" db="EMBL/GenBank/DDBJ databases">
        <title>Melipona bicolor Genome sequencing and assembly.</title>
        <authorList>
            <person name="Araujo N.S."/>
            <person name="Arias M.C."/>
        </authorList>
    </citation>
    <scope>NUCLEOTIDE SEQUENCE</scope>
    <source>
        <strain evidence="2">USP_2M_L1-L4_2017</strain>
        <tissue evidence="2">Whole body</tissue>
    </source>
</reference>
<feature type="region of interest" description="Disordered" evidence="1">
    <location>
        <begin position="72"/>
        <end position="91"/>
    </location>
</feature>
<organism evidence="2 3">
    <name type="scientific">Melipona bicolor</name>
    <dbReference type="NCBI Taxonomy" id="60889"/>
    <lineage>
        <taxon>Eukaryota</taxon>
        <taxon>Metazoa</taxon>
        <taxon>Ecdysozoa</taxon>
        <taxon>Arthropoda</taxon>
        <taxon>Hexapoda</taxon>
        <taxon>Insecta</taxon>
        <taxon>Pterygota</taxon>
        <taxon>Neoptera</taxon>
        <taxon>Endopterygota</taxon>
        <taxon>Hymenoptera</taxon>
        <taxon>Apocrita</taxon>
        <taxon>Aculeata</taxon>
        <taxon>Apoidea</taxon>
        <taxon>Anthophila</taxon>
        <taxon>Apidae</taxon>
        <taxon>Melipona</taxon>
    </lineage>
</organism>
<name>A0AA40KPJ2_9HYME</name>
<evidence type="ECO:0000313" key="2">
    <source>
        <dbReference type="EMBL" id="KAK1127989.1"/>
    </source>
</evidence>